<protein>
    <submittedName>
        <fullName evidence="11">Pepsin A</fullName>
    </submittedName>
</protein>
<dbReference type="PROSITE" id="PS51767">
    <property type="entry name" value="PEPTIDASE_A1"/>
    <property type="match status" value="1"/>
</dbReference>
<feature type="active site" evidence="7">
    <location>
        <position position="300"/>
    </location>
</feature>
<dbReference type="PANTHER" id="PTHR47966">
    <property type="entry name" value="BETA-SITE APP-CLEAVING ENZYME, ISOFORM A-RELATED"/>
    <property type="match status" value="1"/>
</dbReference>
<dbReference type="Pfam" id="PF00026">
    <property type="entry name" value="Asp"/>
    <property type="match status" value="1"/>
</dbReference>
<name>A0A2P7ZUL9_9PEZI</name>
<organism evidence="11 12">
    <name type="scientific">Elsinoe australis</name>
    <dbReference type="NCBI Taxonomy" id="40998"/>
    <lineage>
        <taxon>Eukaryota</taxon>
        <taxon>Fungi</taxon>
        <taxon>Dikarya</taxon>
        <taxon>Ascomycota</taxon>
        <taxon>Pezizomycotina</taxon>
        <taxon>Dothideomycetes</taxon>
        <taxon>Dothideomycetidae</taxon>
        <taxon>Myriangiales</taxon>
        <taxon>Elsinoaceae</taxon>
        <taxon>Elsinoe</taxon>
    </lineage>
</organism>
<comment type="caution">
    <text evidence="11">The sequence shown here is derived from an EMBL/GenBank/DDBJ whole genome shotgun (WGS) entry which is preliminary data.</text>
</comment>
<dbReference type="EMBL" id="NHZQ01000121">
    <property type="protein sequence ID" value="PSK51915.1"/>
    <property type="molecule type" value="Genomic_DNA"/>
</dbReference>
<dbReference type="OrthoDB" id="2747330at2759"/>
<comment type="function">
    <text evidence="6">Secreted aspartic endopeptidase that allows assimilation of proteinaceous substrates. The scissile peptide bond is attacked by a nucleophilic water molecule activated by two aspartic residues in the active site. Shows a broad primary substrate specificity. Favors hydrophobic residues at the P1 and P1' positions.</text>
</comment>
<dbReference type="Proteomes" id="UP000243723">
    <property type="component" value="Unassembled WGS sequence"/>
</dbReference>
<dbReference type="InterPro" id="IPR033121">
    <property type="entry name" value="PEPTIDASE_A1"/>
</dbReference>
<evidence type="ECO:0000259" key="10">
    <source>
        <dbReference type="PROSITE" id="PS51767"/>
    </source>
</evidence>
<dbReference type="GO" id="GO:0004190">
    <property type="term" value="F:aspartic-type endopeptidase activity"/>
    <property type="evidence" value="ECO:0007669"/>
    <property type="project" value="UniProtKB-KW"/>
</dbReference>
<reference evidence="11 12" key="1">
    <citation type="submission" date="2017-05" db="EMBL/GenBank/DDBJ databases">
        <title>Draft genome sequence of Elsinoe australis.</title>
        <authorList>
            <person name="Cheng Q."/>
        </authorList>
    </citation>
    <scope>NUCLEOTIDE SEQUENCE [LARGE SCALE GENOMIC DNA]</scope>
    <source>
        <strain evidence="11 12">NL1</strain>
    </source>
</reference>
<dbReference type="STRING" id="40998.A0A2P7ZUL9"/>
<evidence type="ECO:0000256" key="7">
    <source>
        <dbReference type="PIRSR" id="PIRSR601461-1"/>
    </source>
</evidence>
<feature type="signal peptide" evidence="9">
    <location>
        <begin position="1"/>
        <end position="19"/>
    </location>
</feature>
<dbReference type="Gene3D" id="2.40.70.10">
    <property type="entry name" value="Acid Proteases"/>
    <property type="match status" value="2"/>
</dbReference>
<dbReference type="InterPro" id="IPR034163">
    <property type="entry name" value="Aspergillopepsin-like_cat_dom"/>
</dbReference>
<gene>
    <name evidence="11" type="ORF">B9Z65_3182</name>
</gene>
<keyword evidence="3" id="KW-0064">Aspartyl protease</keyword>
<dbReference type="SUPFAM" id="SSF50630">
    <property type="entry name" value="Acid proteases"/>
    <property type="match status" value="1"/>
</dbReference>
<evidence type="ECO:0000256" key="8">
    <source>
        <dbReference type="PIRSR" id="PIRSR601461-2"/>
    </source>
</evidence>
<comment type="similarity">
    <text evidence="1">Belongs to the peptidase A1 family.</text>
</comment>
<evidence type="ECO:0000256" key="6">
    <source>
        <dbReference type="ARBA" id="ARBA00055396"/>
    </source>
</evidence>
<keyword evidence="8" id="KW-1015">Disulfide bond</keyword>
<feature type="active site" evidence="7">
    <location>
        <position position="119"/>
    </location>
</feature>
<evidence type="ECO:0000256" key="3">
    <source>
        <dbReference type="ARBA" id="ARBA00022750"/>
    </source>
</evidence>
<evidence type="ECO:0000313" key="11">
    <source>
        <dbReference type="EMBL" id="PSK51915.1"/>
    </source>
</evidence>
<evidence type="ECO:0000256" key="2">
    <source>
        <dbReference type="ARBA" id="ARBA00022670"/>
    </source>
</evidence>
<dbReference type="CDD" id="cd06097">
    <property type="entry name" value="Aspergillopepsin_like"/>
    <property type="match status" value="1"/>
</dbReference>
<evidence type="ECO:0000313" key="12">
    <source>
        <dbReference type="Proteomes" id="UP000243723"/>
    </source>
</evidence>
<keyword evidence="12" id="KW-1185">Reference proteome</keyword>
<dbReference type="AlphaFoldDB" id="A0A2P7ZUL9"/>
<evidence type="ECO:0000256" key="4">
    <source>
        <dbReference type="ARBA" id="ARBA00022801"/>
    </source>
</evidence>
<evidence type="ECO:0000256" key="9">
    <source>
        <dbReference type="SAM" id="SignalP"/>
    </source>
</evidence>
<keyword evidence="2" id="KW-0645">Protease</keyword>
<accession>A0A2P7ZUL9</accession>
<evidence type="ECO:0000256" key="5">
    <source>
        <dbReference type="ARBA" id="ARBA00023180"/>
    </source>
</evidence>
<keyword evidence="5" id="KW-0325">Glycoprotein</keyword>
<keyword evidence="9" id="KW-0732">Signal</keyword>
<dbReference type="PRINTS" id="PR00792">
    <property type="entry name" value="PEPSIN"/>
</dbReference>
<proteinExistence type="inferred from homology"/>
<keyword evidence="4" id="KW-0378">Hydrolase</keyword>
<dbReference type="FunFam" id="2.40.70.10:FF:000026">
    <property type="entry name" value="Endothiapepsin"/>
    <property type="match status" value="1"/>
</dbReference>
<feature type="disulfide bond" evidence="8">
    <location>
        <begin position="336"/>
        <end position="369"/>
    </location>
</feature>
<dbReference type="InterPro" id="IPR021109">
    <property type="entry name" value="Peptidase_aspartic_dom_sf"/>
</dbReference>
<sequence>MHFTSSVVVLSGLAALAAAAPAPDAAKAKKGSSFGTAKPVGGSLKFSVQQKSLGKKLITYPPKQVLNTYAKFNKKAPTAVKSAAAAGVSGSVANNPLSYDEAYLSPVTVGGVSMNLNFDTGSSDLWVYSDLLPSTSQTGHDIYKTSSGVQMQGYTWAITYGDGSGASGKVYADKVVVGGVTATSQAVEAATSVSKAFLSDTHSDGLLGLAFSTINTVEPNQQTTFFDTVKSSLALPLFTSTLKKGQPGTYDFGYIDSAKYKGNISYVPVYQDNGFWEFNAGSYIVGKTKFSAAIGDSIADTGTTLLYLPARVVSNYYAQVKGATLNKSYGGWVFPCASTMPDLTITLGSGTFTVPGSYINYSPISRTTCFGGVQPNTGIGFSIFGDIFLKSVFTVWDMTSGNTRLGFAKQA</sequence>
<dbReference type="PANTHER" id="PTHR47966:SF2">
    <property type="entry name" value="ASPERGILLOPEPSIN-1-RELATED"/>
    <property type="match status" value="1"/>
</dbReference>
<dbReference type="GO" id="GO:0006508">
    <property type="term" value="P:proteolysis"/>
    <property type="evidence" value="ECO:0007669"/>
    <property type="project" value="UniProtKB-KW"/>
</dbReference>
<evidence type="ECO:0000256" key="1">
    <source>
        <dbReference type="ARBA" id="ARBA00007447"/>
    </source>
</evidence>
<dbReference type="FunFam" id="2.40.70.10:FF:000024">
    <property type="entry name" value="Endothiapepsin"/>
    <property type="match status" value="1"/>
</dbReference>
<feature type="domain" description="Peptidase A1" evidence="10">
    <location>
        <begin position="103"/>
        <end position="408"/>
    </location>
</feature>
<dbReference type="InterPro" id="IPR001461">
    <property type="entry name" value="Aspartic_peptidase_A1"/>
</dbReference>
<feature type="chain" id="PRO_5015178577" evidence="9">
    <location>
        <begin position="20"/>
        <end position="411"/>
    </location>
</feature>